<keyword evidence="4" id="KW-1185">Reference proteome</keyword>
<dbReference type="PRINTS" id="PR00081">
    <property type="entry name" value="GDHRDH"/>
</dbReference>
<evidence type="ECO:0000313" key="4">
    <source>
        <dbReference type="Proteomes" id="UP000622547"/>
    </source>
</evidence>
<dbReference type="InterPro" id="IPR050259">
    <property type="entry name" value="SDR"/>
</dbReference>
<dbReference type="InterPro" id="IPR002347">
    <property type="entry name" value="SDR_fam"/>
</dbReference>
<dbReference type="EMBL" id="BOOP01000002">
    <property type="protein sequence ID" value="GII35561.1"/>
    <property type="molecule type" value="Genomic_DNA"/>
</dbReference>
<dbReference type="PRINTS" id="PR00080">
    <property type="entry name" value="SDRFAMILY"/>
</dbReference>
<dbReference type="InterPro" id="IPR036291">
    <property type="entry name" value="NAD(P)-bd_dom_sf"/>
</dbReference>
<comment type="caution">
    <text evidence="3">The sequence shown here is derived from an EMBL/GenBank/DDBJ whole genome shotgun (WGS) entry which is preliminary data.</text>
</comment>
<sequence length="265" mass="27308">MKPSTAQPRPVAVVTGAGSADGIGFACAQRLVADGMRVVLTSTTERIHERAAELREHGADAVGLAADLTDPSAAGELVRLATERYGRLDVLINNAGMTSVSDPDDSADIGRLSDDQWRRSIARNLDTAFFMTRAALEPMLAGGYGRIVNMASVSGPVLAFSGDSAYHAAKAGVVGLTRSVAIEVAKRGVTVNAVAPGWIATGSSTDRELMLGAATPLGRSGTAEEVAGLVAFLASPEASYITGQVFVVDGGNSIQEEGAIPSPPW</sequence>
<dbReference type="AlphaFoldDB" id="A0A8J3TZQ5"/>
<dbReference type="GO" id="GO:0016491">
    <property type="term" value="F:oxidoreductase activity"/>
    <property type="evidence" value="ECO:0007669"/>
    <property type="project" value="UniProtKB-KW"/>
</dbReference>
<dbReference type="FunFam" id="3.40.50.720:FF:000173">
    <property type="entry name" value="3-oxoacyl-[acyl-carrier protein] reductase"/>
    <property type="match status" value="1"/>
</dbReference>
<evidence type="ECO:0000256" key="2">
    <source>
        <dbReference type="ARBA" id="ARBA00023002"/>
    </source>
</evidence>
<dbReference type="Proteomes" id="UP000622547">
    <property type="component" value="Unassembled WGS sequence"/>
</dbReference>
<dbReference type="SUPFAM" id="SSF51735">
    <property type="entry name" value="NAD(P)-binding Rossmann-fold domains"/>
    <property type="match status" value="1"/>
</dbReference>
<dbReference type="PANTHER" id="PTHR42879">
    <property type="entry name" value="3-OXOACYL-(ACYL-CARRIER-PROTEIN) REDUCTASE"/>
    <property type="match status" value="1"/>
</dbReference>
<keyword evidence="2" id="KW-0560">Oxidoreductase</keyword>
<accession>A0A8J3TZQ5</accession>
<evidence type="ECO:0000256" key="1">
    <source>
        <dbReference type="ARBA" id="ARBA00006484"/>
    </source>
</evidence>
<reference evidence="3 4" key="1">
    <citation type="submission" date="2021-01" db="EMBL/GenBank/DDBJ databases">
        <title>Whole genome shotgun sequence of Planotetraspora phitsanulokensis NBRC 104273.</title>
        <authorList>
            <person name="Komaki H."/>
            <person name="Tamura T."/>
        </authorList>
    </citation>
    <scope>NUCLEOTIDE SEQUENCE [LARGE SCALE GENOMIC DNA]</scope>
    <source>
        <strain evidence="3 4">NBRC 104273</strain>
    </source>
</reference>
<dbReference type="Pfam" id="PF13561">
    <property type="entry name" value="adh_short_C2"/>
    <property type="match status" value="1"/>
</dbReference>
<comment type="similarity">
    <text evidence="1">Belongs to the short-chain dehydrogenases/reductases (SDR) family.</text>
</comment>
<proteinExistence type="inferred from homology"/>
<name>A0A8J3TZQ5_9ACTN</name>
<evidence type="ECO:0000313" key="3">
    <source>
        <dbReference type="EMBL" id="GII35561.1"/>
    </source>
</evidence>
<organism evidence="3 4">
    <name type="scientific">Planotetraspora phitsanulokensis</name>
    <dbReference type="NCBI Taxonomy" id="575192"/>
    <lineage>
        <taxon>Bacteria</taxon>
        <taxon>Bacillati</taxon>
        <taxon>Actinomycetota</taxon>
        <taxon>Actinomycetes</taxon>
        <taxon>Streptosporangiales</taxon>
        <taxon>Streptosporangiaceae</taxon>
        <taxon>Planotetraspora</taxon>
    </lineage>
</organism>
<dbReference type="PANTHER" id="PTHR42879:SF2">
    <property type="entry name" value="3-OXOACYL-[ACYL-CARRIER-PROTEIN] REDUCTASE FABG"/>
    <property type="match status" value="1"/>
</dbReference>
<dbReference type="RefSeq" id="WP_204071327.1">
    <property type="nucleotide sequence ID" value="NZ_BAABHI010000017.1"/>
</dbReference>
<gene>
    <name evidence="3" type="ORF">Pph01_05640</name>
</gene>
<protein>
    <submittedName>
        <fullName evidence="3">Short-chain dehydrogenase</fullName>
    </submittedName>
</protein>
<dbReference type="Gene3D" id="3.40.50.720">
    <property type="entry name" value="NAD(P)-binding Rossmann-like Domain"/>
    <property type="match status" value="1"/>
</dbReference>